<feature type="compositionally biased region" description="Basic and acidic residues" evidence="6">
    <location>
        <begin position="420"/>
        <end position="429"/>
    </location>
</feature>
<evidence type="ECO:0000256" key="5">
    <source>
        <dbReference type="ARBA" id="ARBA00023136"/>
    </source>
</evidence>
<dbReference type="OrthoDB" id="1926336at2759"/>
<accession>A0A2N3NIX3</accession>
<feature type="compositionally biased region" description="Low complexity" evidence="6">
    <location>
        <begin position="26"/>
        <end position="41"/>
    </location>
</feature>
<comment type="caution">
    <text evidence="8">The sequence shown here is derived from an EMBL/GenBank/DDBJ whole genome shotgun (WGS) entry which is preliminary data.</text>
</comment>
<evidence type="ECO:0000256" key="1">
    <source>
        <dbReference type="ARBA" id="ARBA00004184"/>
    </source>
</evidence>
<dbReference type="InterPro" id="IPR000237">
    <property type="entry name" value="GRIP_dom"/>
</dbReference>
<dbReference type="InParanoid" id="A0A2N3NIX3"/>
<dbReference type="Proteomes" id="UP000233524">
    <property type="component" value="Unassembled WGS sequence"/>
</dbReference>
<evidence type="ECO:0000256" key="4">
    <source>
        <dbReference type="ARBA" id="ARBA00023054"/>
    </source>
</evidence>
<proteinExistence type="predicted"/>
<feature type="compositionally biased region" description="Basic and acidic residues" evidence="6">
    <location>
        <begin position="391"/>
        <end position="401"/>
    </location>
</feature>
<evidence type="ECO:0000313" key="8">
    <source>
        <dbReference type="EMBL" id="PKS12387.1"/>
    </source>
</evidence>
<feature type="compositionally biased region" description="Low complexity" evidence="6">
    <location>
        <begin position="474"/>
        <end position="499"/>
    </location>
</feature>
<name>A0A2N3NIX3_9PEZI</name>
<keyword evidence="4" id="KW-0175">Coiled coil</keyword>
<feature type="region of interest" description="Disordered" evidence="6">
    <location>
        <begin position="255"/>
        <end position="318"/>
    </location>
</feature>
<keyword evidence="3" id="KW-0963">Cytoplasm</keyword>
<feature type="compositionally biased region" description="Basic and acidic residues" evidence="6">
    <location>
        <begin position="286"/>
        <end position="297"/>
    </location>
</feature>
<dbReference type="PROSITE" id="PS50913">
    <property type="entry name" value="GRIP"/>
    <property type="match status" value="1"/>
</dbReference>
<reference evidence="8 9" key="1">
    <citation type="journal article" date="2017" name="G3 (Bethesda)">
        <title>First Draft Genome Sequence of the Pathogenic Fungus Lomentospora prolificans (Formerly Scedosporium prolificans).</title>
        <authorList>
            <person name="Luo R."/>
            <person name="Zimin A."/>
            <person name="Workman R."/>
            <person name="Fan Y."/>
            <person name="Pertea G."/>
            <person name="Grossman N."/>
            <person name="Wear M.P."/>
            <person name="Jia B."/>
            <person name="Miller H."/>
            <person name="Casadevall A."/>
            <person name="Timp W."/>
            <person name="Zhang S.X."/>
            <person name="Salzberg S.L."/>
        </authorList>
    </citation>
    <scope>NUCLEOTIDE SEQUENCE [LARGE SCALE GENOMIC DNA]</scope>
    <source>
        <strain evidence="8 9">JHH-5317</strain>
    </source>
</reference>
<dbReference type="SMART" id="SM00755">
    <property type="entry name" value="Grip"/>
    <property type="match status" value="1"/>
</dbReference>
<feature type="region of interest" description="Disordered" evidence="6">
    <location>
        <begin position="382"/>
        <end position="429"/>
    </location>
</feature>
<dbReference type="GO" id="GO:0005794">
    <property type="term" value="C:Golgi apparatus"/>
    <property type="evidence" value="ECO:0007669"/>
    <property type="project" value="TreeGrafter"/>
</dbReference>
<keyword evidence="5" id="KW-0472">Membrane</keyword>
<feature type="region of interest" description="Disordered" evidence="6">
    <location>
        <begin position="1023"/>
        <end position="1048"/>
    </location>
</feature>
<dbReference type="Pfam" id="PF01465">
    <property type="entry name" value="GRIP"/>
    <property type="match status" value="1"/>
</dbReference>
<dbReference type="EMBL" id="NLAX01000003">
    <property type="protein sequence ID" value="PKS12387.1"/>
    <property type="molecule type" value="Genomic_DNA"/>
</dbReference>
<dbReference type="AlphaFoldDB" id="A0A2N3NIX3"/>
<evidence type="ECO:0000313" key="9">
    <source>
        <dbReference type="Proteomes" id="UP000233524"/>
    </source>
</evidence>
<dbReference type="STRING" id="41688.A0A2N3NIX3"/>
<dbReference type="InterPro" id="IPR051952">
    <property type="entry name" value="Golgi-autophagy_related"/>
</dbReference>
<feature type="region of interest" description="Disordered" evidence="6">
    <location>
        <begin position="937"/>
        <end position="966"/>
    </location>
</feature>
<feature type="compositionally biased region" description="Basic and acidic residues" evidence="6">
    <location>
        <begin position="266"/>
        <end position="277"/>
    </location>
</feature>
<feature type="compositionally biased region" description="Basic and acidic residues" evidence="6">
    <location>
        <begin position="337"/>
        <end position="363"/>
    </location>
</feature>
<dbReference type="PANTHER" id="PTHR23157:SF25">
    <property type="entry name" value="GRIP AND COILED-COIL DOMAIN-CONTAINING PROTEIN 1"/>
    <property type="match status" value="1"/>
</dbReference>
<feature type="domain" description="GRIP" evidence="7">
    <location>
        <begin position="1048"/>
        <end position="1098"/>
    </location>
</feature>
<feature type="region of interest" description="Disordered" evidence="6">
    <location>
        <begin position="472"/>
        <end position="544"/>
    </location>
</feature>
<dbReference type="FunCoup" id="A0A2N3NIX3">
    <property type="interactions" value="90"/>
</dbReference>
<dbReference type="Gene3D" id="1.10.287.1490">
    <property type="match status" value="1"/>
</dbReference>
<comment type="subcellular location">
    <subcellularLocation>
        <location evidence="2">Cytoplasm</location>
    </subcellularLocation>
    <subcellularLocation>
        <location evidence="1">Endomembrane system</location>
        <topology evidence="1">Peripheral membrane protein</topology>
    </subcellularLocation>
</comment>
<sequence>MFQSLQRIKGAIDRTIAEEQARSKEGTSSTPSRQSSTSSRGGKNESPSRRPRPKQRPSQDTSKSSGEAATNPDPAVFEAAFALDDSEDPSRAGTPKPPNEKDENVKASGSTVADEKPSENGALTPDGVQKTGAEPVEQDKADTPAPPVELPMEVRVKLRKFERLESTYTELLRSYRIAHSRAKAVEPFERALKENTPLTSISDPNALVEYLSQLNLKGDMVMDELKRVSAEKDELKKLCNTKDSELEKLKVELAEAKSQVSSSTPEAKERHSSEGDHAQTSAEKVLSGDEQERKGSEELFSFDSEVQDDSAAQTHEMEILKAELESLRSELSIAKETSADLTEKLEKASTELSRSRDHSAVKKSLEAQLEARNTEIASLTERLHKSQSQLRDLESKVENEKTAQSSVAKDLKTKLAAADSRSKELESEVHKLAAVKTTLEGKISSLNTKIDSLQDSKVEDEKRIEGLDRKLKEAASAAATTVPSASATTAATPSATSTSSKKKNKKKKKGGAAATIAPVDTEAASTSELAPPSPAESTNAEALEAEITRLKDHISQKDELIEKLSKKRKTEEELREEVESMQENLLLIGQEHVEAKEKIKALEAEKAELLAKIAELEKEAEGAKSNSKAQAELDELQQEYEELKLKTITLNTDLAAAQELAQSRFKDLTELRGILQKAQPELKSLRQEAAALKTTKEELAKKNAEIRALEKKEKEIRMDLNRAQRLASDREAEIKTLNEKVSTETNNRLRLEDANRVAGRDLRRSEAEKIEISAREEKAMRELKQLRELQPKMRELQEQVEKLEQAKKLIKEEADLKAQQYTSAQGLLDSMRDQTTELTLQLREARAQAESLDEELVEVQRMLGERTREGETMRRLLADVDERADSKLRDMRSRMEAAVEERDRMEEESSALARRKTRETEELRQKIRDLEREVKSLSHEKDELEHREREWKRRRDELESVEQRADAEVAEARSAVSDLKTALDASERQVSEAEKQKSELRKLLEEVRQKHDRLARDLKMAQTKLSGSGAGGRASIDSMRSTASGANPAPGTADVMYLKTILLQFLEQKDNRLRAQLVPVLGKLLRFDQADEKKWLSVVQRMG</sequence>
<feature type="compositionally biased region" description="Basic residues" evidence="6">
    <location>
        <begin position="500"/>
        <end position="510"/>
    </location>
</feature>
<feature type="compositionally biased region" description="Basic and acidic residues" evidence="6">
    <location>
        <begin position="889"/>
        <end position="907"/>
    </location>
</feature>
<feature type="region of interest" description="Disordered" evidence="6">
    <location>
        <begin position="889"/>
        <end position="919"/>
    </location>
</feature>
<dbReference type="PANTHER" id="PTHR23157">
    <property type="entry name" value="GRIP AND COILED-COIL DOMAIN-CONTAINING PROTEIN 1"/>
    <property type="match status" value="1"/>
</dbReference>
<evidence type="ECO:0000259" key="7">
    <source>
        <dbReference type="PROSITE" id="PS50913"/>
    </source>
</evidence>
<gene>
    <name evidence="8" type="ORF">jhhlp_000591</name>
</gene>
<keyword evidence="9" id="KW-1185">Reference proteome</keyword>
<evidence type="ECO:0000256" key="6">
    <source>
        <dbReference type="SAM" id="MobiDB-lite"/>
    </source>
</evidence>
<evidence type="ECO:0000256" key="2">
    <source>
        <dbReference type="ARBA" id="ARBA00004496"/>
    </source>
</evidence>
<evidence type="ECO:0000256" key="3">
    <source>
        <dbReference type="ARBA" id="ARBA00022490"/>
    </source>
</evidence>
<feature type="region of interest" description="Disordered" evidence="6">
    <location>
        <begin position="335"/>
        <end position="363"/>
    </location>
</feature>
<dbReference type="VEuPathDB" id="FungiDB:jhhlp_000591"/>
<organism evidence="8 9">
    <name type="scientific">Lomentospora prolificans</name>
    <dbReference type="NCBI Taxonomy" id="41688"/>
    <lineage>
        <taxon>Eukaryota</taxon>
        <taxon>Fungi</taxon>
        <taxon>Dikarya</taxon>
        <taxon>Ascomycota</taxon>
        <taxon>Pezizomycotina</taxon>
        <taxon>Sordariomycetes</taxon>
        <taxon>Hypocreomycetidae</taxon>
        <taxon>Microascales</taxon>
        <taxon>Microascaceae</taxon>
        <taxon>Lomentospora</taxon>
    </lineage>
</organism>
<feature type="region of interest" description="Disordered" evidence="6">
    <location>
        <begin position="1"/>
        <end position="149"/>
    </location>
</feature>
<protein>
    <recommendedName>
        <fullName evidence="7">GRIP domain-containing protein</fullName>
    </recommendedName>
</protein>
<feature type="compositionally biased region" description="Basic and acidic residues" evidence="6">
    <location>
        <begin position="10"/>
        <end position="25"/>
    </location>
</feature>